<name>I7JU85_9LACO</name>
<dbReference type="GO" id="GO:0005737">
    <property type="term" value="C:cytoplasm"/>
    <property type="evidence" value="ECO:0007669"/>
    <property type="project" value="UniProtKB-SubCell"/>
</dbReference>
<evidence type="ECO:0000256" key="2">
    <source>
        <dbReference type="ARBA" id="ARBA00007370"/>
    </source>
</evidence>
<dbReference type="SUPFAM" id="SSF54211">
    <property type="entry name" value="Ribosomal protein S5 domain 2-like"/>
    <property type="match status" value="1"/>
</dbReference>
<keyword evidence="5 13" id="KW-0028">Amino-acid biosynthesis</keyword>
<evidence type="ECO:0000313" key="17">
    <source>
        <dbReference type="Proteomes" id="UP000009320"/>
    </source>
</evidence>
<dbReference type="Gene3D" id="3.30.70.890">
    <property type="entry name" value="GHMP kinase, C-terminal domain"/>
    <property type="match status" value="1"/>
</dbReference>
<evidence type="ECO:0000256" key="12">
    <source>
        <dbReference type="ARBA" id="ARBA00049954"/>
    </source>
</evidence>
<feature type="binding site" evidence="13">
    <location>
        <begin position="82"/>
        <end position="92"/>
    </location>
    <ligand>
        <name>ATP</name>
        <dbReference type="ChEBI" id="CHEBI:30616"/>
    </ligand>
</feature>
<dbReference type="InterPro" id="IPR013750">
    <property type="entry name" value="GHMP_kinase_C_dom"/>
</dbReference>
<keyword evidence="8 13" id="KW-0547">Nucleotide-binding</keyword>
<dbReference type="PANTHER" id="PTHR20861">
    <property type="entry name" value="HOMOSERINE/4-DIPHOSPHOCYTIDYL-2-C-METHYL-D-ERYTHRITOL KINASE"/>
    <property type="match status" value="1"/>
</dbReference>
<dbReference type="PIRSF" id="PIRSF000676">
    <property type="entry name" value="Homoser_kin"/>
    <property type="match status" value="1"/>
</dbReference>
<evidence type="ECO:0000256" key="13">
    <source>
        <dbReference type="HAMAP-Rule" id="MF_00384"/>
    </source>
</evidence>
<sequence>MRLKMKIFVPATSANMGPGFDCLGTALTMFLELDVLEESDKWFVDHQMAEISHDENNLIVKTALKIVPTLKSHYLKVKSEIPLSRGLGSSSTAIVAGIELANQIASLNLNQQDKCRIAAKIEGHPDNVMPAILGGMVVASRVQEQYYYQQLPDLPFDFVAYIPNYELSTKSSREVLPKTLPLKKATHASSILGTLTASLALQDYETAKKLIESDEFHEPYRQKLVPELTQIREIAHRCESWATYLSGAGSTVMTIIKHEKTEQFIANLRAANLLDRVEVLKQSNQGVFVKQ</sequence>
<comment type="subcellular location">
    <subcellularLocation>
        <location evidence="13">Cytoplasm</location>
    </subcellularLocation>
</comment>
<feature type="domain" description="GHMP kinase N-terminal" evidence="14">
    <location>
        <begin position="57"/>
        <end position="135"/>
    </location>
</feature>
<evidence type="ECO:0000256" key="5">
    <source>
        <dbReference type="ARBA" id="ARBA00022605"/>
    </source>
</evidence>
<evidence type="ECO:0000313" key="16">
    <source>
        <dbReference type="EMBL" id="CCI81086.1"/>
    </source>
</evidence>
<reference evidence="16 17" key="1">
    <citation type="submission" date="2012-06" db="EMBL/GenBank/DDBJ databases">
        <title>Draft Genome Sequence of Lactobacillus hominis Strain CRBIP 24.179T, isolated from human intestine.</title>
        <authorList>
            <person name="Cousin S."/>
            <person name="Ma L."/>
            <person name="Bizet C."/>
            <person name="Loux V."/>
            <person name="Bouchier C."/>
            <person name="Clermont D."/>
            <person name="Creno S."/>
        </authorList>
    </citation>
    <scope>NUCLEOTIDE SEQUENCE [LARGE SCALE GENOMIC DNA]</scope>
    <source>
        <strain evidence="17">CRBIP 24.179T</strain>
    </source>
</reference>
<dbReference type="HAMAP" id="MF_00384">
    <property type="entry name" value="Homoser_kinase"/>
    <property type="match status" value="1"/>
</dbReference>
<comment type="similarity">
    <text evidence="2 13">Belongs to the GHMP kinase family. Homoserine kinase subfamily.</text>
</comment>
<keyword evidence="7 13" id="KW-0791">Threonine biosynthesis</keyword>
<dbReference type="GO" id="GO:0004413">
    <property type="term" value="F:homoserine kinase activity"/>
    <property type="evidence" value="ECO:0007669"/>
    <property type="project" value="UniProtKB-UniRule"/>
</dbReference>
<dbReference type="PROSITE" id="PS00627">
    <property type="entry name" value="GHMP_KINASES_ATP"/>
    <property type="match status" value="1"/>
</dbReference>
<dbReference type="STRING" id="1423758.FC41_GL000152"/>
<evidence type="ECO:0000256" key="1">
    <source>
        <dbReference type="ARBA" id="ARBA00005015"/>
    </source>
</evidence>
<comment type="pathway">
    <text evidence="1 13">Amino-acid biosynthesis; L-threonine biosynthesis; L-threonine from L-aspartate: step 4/5.</text>
</comment>
<dbReference type="eggNOG" id="COG0083">
    <property type="taxonomic scope" value="Bacteria"/>
</dbReference>
<evidence type="ECO:0000256" key="10">
    <source>
        <dbReference type="ARBA" id="ARBA00022840"/>
    </source>
</evidence>
<dbReference type="NCBIfam" id="TIGR00191">
    <property type="entry name" value="thrB"/>
    <property type="match status" value="1"/>
</dbReference>
<feature type="domain" description="GHMP kinase C-terminal" evidence="15">
    <location>
        <begin position="198"/>
        <end position="267"/>
    </location>
</feature>
<dbReference type="InterPro" id="IPR036554">
    <property type="entry name" value="GHMP_kinase_C_sf"/>
</dbReference>
<evidence type="ECO:0000256" key="9">
    <source>
        <dbReference type="ARBA" id="ARBA00022777"/>
    </source>
</evidence>
<accession>I7JU85</accession>
<dbReference type="EC" id="2.7.1.39" evidence="3 13"/>
<dbReference type="UniPathway" id="UPA00050">
    <property type="reaction ID" value="UER00064"/>
</dbReference>
<keyword evidence="10 13" id="KW-0067">ATP-binding</keyword>
<evidence type="ECO:0000256" key="3">
    <source>
        <dbReference type="ARBA" id="ARBA00012078"/>
    </source>
</evidence>
<evidence type="ECO:0000256" key="4">
    <source>
        <dbReference type="ARBA" id="ARBA00017858"/>
    </source>
</evidence>
<evidence type="ECO:0000256" key="7">
    <source>
        <dbReference type="ARBA" id="ARBA00022697"/>
    </source>
</evidence>
<protein>
    <recommendedName>
        <fullName evidence="4 13">Homoserine kinase</fullName>
        <shortName evidence="13">HK</shortName>
        <shortName evidence="13">HSK</shortName>
        <ecNumber evidence="3 13">2.7.1.39</ecNumber>
    </recommendedName>
</protein>
<dbReference type="InterPro" id="IPR020568">
    <property type="entry name" value="Ribosomal_Su5_D2-typ_SF"/>
</dbReference>
<dbReference type="PRINTS" id="PR00958">
    <property type="entry name" value="HOMSERKINASE"/>
</dbReference>
<keyword evidence="6 13" id="KW-0808">Transferase</keyword>
<keyword evidence="17" id="KW-1185">Reference proteome</keyword>
<dbReference type="Gene3D" id="3.30.230.10">
    <property type="match status" value="1"/>
</dbReference>
<evidence type="ECO:0000256" key="6">
    <source>
        <dbReference type="ARBA" id="ARBA00022679"/>
    </source>
</evidence>
<keyword evidence="13" id="KW-0963">Cytoplasm</keyword>
<keyword evidence="9 13" id="KW-0418">Kinase</keyword>
<dbReference type="SUPFAM" id="SSF55060">
    <property type="entry name" value="GHMP Kinase, C-terminal domain"/>
    <property type="match status" value="1"/>
</dbReference>
<evidence type="ECO:0000256" key="8">
    <source>
        <dbReference type="ARBA" id="ARBA00022741"/>
    </source>
</evidence>
<dbReference type="InterPro" id="IPR000870">
    <property type="entry name" value="Homoserine_kinase"/>
</dbReference>
<dbReference type="InterPro" id="IPR006203">
    <property type="entry name" value="GHMP_knse_ATP-bd_CS"/>
</dbReference>
<gene>
    <name evidence="13" type="primary">thrB</name>
    <name evidence="16" type="ORF">BN55_04000</name>
</gene>
<evidence type="ECO:0000259" key="14">
    <source>
        <dbReference type="Pfam" id="PF00288"/>
    </source>
</evidence>
<comment type="catalytic activity">
    <reaction evidence="11 13">
        <text>L-homoserine + ATP = O-phospho-L-homoserine + ADP + H(+)</text>
        <dbReference type="Rhea" id="RHEA:13985"/>
        <dbReference type="ChEBI" id="CHEBI:15378"/>
        <dbReference type="ChEBI" id="CHEBI:30616"/>
        <dbReference type="ChEBI" id="CHEBI:57476"/>
        <dbReference type="ChEBI" id="CHEBI:57590"/>
        <dbReference type="ChEBI" id="CHEBI:456216"/>
        <dbReference type="EC" id="2.7.1.39"/>
    </reaction>
</comment>
<dbReference type="AlphaFoldDB" id="I7JU85"/>
<evidence type="ECO:0000259" key="15">
    <source>
        <dbReference type="Pfam" id="PF08544"/>
    </source>
</evidence>
<comment type="function">
    <text evidence="12 13">Catalyzes the ATP-dependent phosphorylation of L-homoserine to L-homoserine phosphate.</text>
</comment>
<dbReference type="GO" id="GO:0005524">
    <property type="term" value="F:ATP binding"/>
    <property type="evidence" value="ECO:0007669"/>
    <property type="project" value="UniProtKB-UniRule"/>
</dbReference>
<dbReference type="Pfam" id="PF00288">
    <property type="entry name" value="GHMP_kinases_N"/>
    <property type="match status" value="1"/>
</dbReference>
<proteinExistence type="inferred from homology"/>
<evidence type="ECO:0000256" key="11">
    <source>
        <dbReference type="ARBA" id="ARBA00049375"/>
    </source>
</evidence>
<dbReference type="InterPro" id="IPR014721">
    <property type="entry name" value="Ribsml_uS5_D2-typ_fold_subgr"/>
</dbReference>
<dbReference type="PANTHER" id="PTHR20861:SF1">
    <property type="entry name" value="HOMOSERINE KINASE"/>
    <property type="match status" value="1"/>
</dbReference>
<dbReference type="EMBL" id="CAKE01000001">
    <property type="protein sequence ID" value="CCI81086.1"/>
    <property type="molecule type" value="Genomic_DNA"/>
</dbReference>
<comment type="caution">
    <text evidence="16">The sequence shown here is derived from an EMBL/GenBank/DDBJ whole genome shotgun (WGS) entry which is preliminary data.</text>
</comment>
<organism evidence="16 17">
    <name type="scientific">Lactobacillus hominis DSM 23910 = CRBIP 24.179</name>
    <dbReference type="NCBI Taxonomy" id="1423758"/>
    <lineage>
        <taxon>Bacteria</taxon>
        <taxon>Bacillati</taxon>
        <taxon>Bacillota</taxon>
        <taxon>Bacilli</taxon>
        <taxon>Lactobacillales</taxon>
        <taxon>Lactobacillaceae</taxon>
        <taxon>Lactobacillus</taxon>
    </lineage>
</organism>
<dbReference type="InterPro" id="IPR006204">
    <property type="entry name" value="GHMP_kinase_N_dom"/>
</dbReference>
<dbReference type="Pfam" id="PF08544">
    <property type="entry name" value="GHMP_kinases_C"/>
    <property type="match status" value="1"/>
</dbReference>
<dbReference type="GO" id="GO:0009088">
    <property type="term" value="P:threonine biosynthetic process"/>
    <property type="evidence" value="ECO:0007669"/>
    <property type="project" value="UniProtKB-UniRule"/>
</dbReference>
<dbReference type="Proteomes" id="UP000009320">
    <property type="component" value="Unassembled WGS sequence"/>
</dbReference>